<dbReference type="EC" id="3.2.1.1" evidence="4 12"/>
<dbReference type="InterPro" id="IPR031319">
    <property type="entry name" value="A-amylase_C"/>
</dbReference>
<dbReference type="GO" id="GO:0005975">
    <property type="term" value="P:carbohydrate metabolic process"/>
    <property type="evidence" value="ECO:0007669"/>
    <property type="project" value="InterPro"/>
</dbReference>
<name>A0A852WJ57_9MICO</name>
<feature type="domain" description="Glycosyl hydrolase family 13 catalytic" evidence="14">
    <location>
        <begin position="53"/>
        <end position="426"/>
    </location>
</feature>
<comment type="cofactor">
    <cofactor evidence="2">
        <name>Ca(2+)</name>
        <dbReference type="ChEBI" id="CHEBI:29108"/>
    </cofactor>
</comment>
<dbReference type="Gene3D" id="3.20.20.80">
    <property type="entry name" value="Glycosidases"/>
    <property type="match status" value="1"/>
</dbReference>
<keyword evidence="16" id="KW-1185">Reference proteome</keyword>
<organism evidence="15 16">
    <name type="scientific">Pedococcus badiiscoriae</name>
    <dbReference type="NCBI Taxonomy" id="642776"/>
    <lineage>
        <taxon>Bacteria</taxon>
        <taxon>Bacillati</taxon>
        <taxon>Actinomycetota</taxon>
        <taxon>Actinomycetes</taxon>
        <taxon>Micrococcales</taxon>
        <taxon>Intrasporangiaceae</taxon>
        <taxon>Pedococcus</taxon>
    </lineage>
</organism>
<dbReference type="Proteomes" id="UP000573599">
    <property type="component" value="Unassembled WGS sequence"/>
</dbReference>
<evidence type="ECO:0000256" key="12">
    <source>
        <dbReference type="RuleBase" id="RU361134"/>
    </source>
</evidence>
<feature type="domain" description="Alpha-amylase C-terminal" evidence="13">
    <location>
        <begin position="435"/>
        <end position="520"/>
    </location>
</feature>
<dbReference type="GO" id="GO:0046872">
    <property type="term" value="F:metal ion binding"/>
    <property type="evidence" value="ECO:0007669"/>
    <property type="project" value="UniProtKB-KW"/>
</dbReference>
<accession>A0A852WJ57</accession>
<keyword evidence="9 12" id="KW-0119">Carbohydrate metabolism</keyword>
<evidence type="ECO:0000256" key="1">
    <source>
        <dbReference type="ARBA" id="ARBA00000548"/>
    </source>
</evidence>
<keyword evidence="7 12" id="KW-0378">Hydrolase</keyword>
<comment type="caution">
    <text evidence="15">The sequence shown here is derived from an EMBL/GenBank/DDBJ whole genome shotgun (WGS) entry which is preliminary data.</text>
</comment>
<evidence type="ECO:0000256" key="6">
    <source>
        <dbReference type="ARBA" id="ARBA00022723"/>
    </source>
</evidence>
<dbReference type="Gene3D" id="2.60.40.1180">
    <property type="entry name" value="Golgi alpha-mannosidase II"/>
    <property type="match status" value="1"/>
</dbReference>
<sequence length="523" mass="55569">MDRDLNAPRLRPPWGTRRTAMVTVAAVAAGFALWFATSADANGDDGHRTDAPGVTANMFEWNWSSVARECTNHLGPAGFRGVQVAPPADSLKRTSLGNGSDTVLHPWWEVYQPVDYTLTSRMGTAAQFAAMVSTCRQAGVKVYVDAVINHMTGQGNTSYGGQSYTHFSYPAVPYTAADFHQKGTGPNDCSSSSGGIEDFNNVHQVFKCELLGLADLNTSDPGVQSRLAAYLNTLIGYGVSGFRVDAAKHIGQADLDAIYRQLHRTKDGLRPYWALEVFGGGPGILSPQAFTTSGSVLGLDGVKQIRDAFKSYPDQHIGSLATLQVFGSGSGLTPSDRTLSFVTNHDTERNGDALSYKDGSRYLLANEWLLASGYGSPQVFSGFTFSSPDDSPPSDANGIITDADCGTGRWTCTHRNPGIVGMVGWHNYVGKAQRANFYTDGDNVIAFSRGNRGWAAFNNGTSPKTITVQTGLPGGDYCNVLASQRSGSGCTNGAPPVHVDSHGLVTTTVGPSGAVGLDRANKL</sequence>
<gene>
    <name evidence="15" type="ORF">BJ986_000792</name>
</gene>
<evidence type="ECO:0000313" key="15">
    <source>
        <dbReference type="EMBL" id="NYG06305.1"/>
    </source>
</evidence>
<dbReference type="EMBL" id="JACCAB010000001">
    <property type="protein sequence ID" value="NYG06305.1"/>
    <property type="molecule type" value="Genomic_DNA"/>
</dbReference>
<dbReference type="SMART" id="SM00632">
    <property type="entry name" value="Aamy_C"/>
    <property type="match status" value="1"/>
</dbReference>
<dbReference type="InterPro" id="IPR013780">
    <property type="entry name" value="Glyco_hydro_b"/>
</dbReference>
<dbReference type="InterPro" id="IPR017853">
    <property type="entry name" value="GH"/>
</dbReference>
<dbReference type="GO" id="GO:0004556">
    <property type="term" value="F:alpha-amylase activity"/>
    <property type="evidence" value="ECO:0007669"/>
    <property type="project" value="UniProtKB-UniRule"/>
</dbReference>
<dbReference type="CDD" id="cd11317">
    <property type="entry name" value="AmyAc_bac_euk_AmyA"/>
    <property type="match status" value="1"/>
</dbReference>
<dbReference type="InterPro" id="IPR006048">
    <property type="entry name" value="A-amylase/branching_C"/>
</dbReference>
<keyword evidence="8" id="KW-0106">Calcium</keyword>
<dbReference type="PANTHER" id="PTHR43447">
    <property type="entry name" value="ALPHA-AMYLASE"/>
    <property type="match status" value="1"/>
</dbReference>
<protein>
    <recommendedName>
        <fullName evidence="5 12">Alpha-amylase</fullName>
        <ecNumber evidence="4 12">3.2.1.1</ecNumber>
    </recommendedName>
</protein>
<proteinExistence type="inferred from homology"/>
<evidence type="ECO:0000256" key="4">
    <source>
        <dbReference type="ARBA" id="ARBA00012595"/>
    </source>
</evidence>
<dbReference type="RefSeq" id="WP_179420813.1">
    <property type="nucleotide sequence ID" value="NZ_JACCAB010000001.1"/>
</dbReference>
<evidence type="ECO:0000313" key="16">
    <source>
        <dbReference type="Proteomes" id="UP000573599"/>
    </source>
</evidence>
<evidence type="ECO:0000256" key="5">
    <source>
        <dbReference type="ARBA" id="ARBA00017303"/>
    </source>
</evidence>
<evidence type="ECO:0000256" key="11">
    <source>
        <dbReference type="RuleBase" id="RU003615"/>
    </source>
</evidence>
<dbReference type="AlphaFoldDB" id="A0A852WJ57"/>
<keyword evidence="6" id="KW-0479">Metal-binding</keyword>
<evidence type="ECO:0000256" key="2">
    <source>
        <dbReference type="ARBA" id="ARBA00001913"/>
    </source>
</evidence>
<dbReference type="SUPFAM" id="SSF51445">
    <property type="entry name" value="(Trans)glycosidases"/>
    <property type="match status" value="1"/>
</dbReference>
<dbReference type="InterPro" id="IPR006047">
    <property type="entry name" value="GH13_cat_dom"/>
</dbReference>
<evidence type="ECO:0000256" key="3">
    <source>
        <dbReference type="ARBA" id="ARBA00008061"/>
    </source>
</evidence>
<comment type="catalytic activity">
    <reaction evidence="1 12">
        <text>Endohydrolysis of (1-&gt;4)-alpha-D-glucosidic linkages in polysaccharides containing three or more (1-&gt;4)-alpha-linked D-glucose units.</text>
        <dbReference type="EC" id="3.2.1.1"/>
    </reaction>
</comment>
<evidence type="ECO:0000256" key="7">
    <source>
        <dbReference type="ARBA" id="ARBA00022801"/>
    </source>
</evidence>
<evidence type="ECO:0000256" key="9">
    <source>
        <dbReference type="ARBA" id="ARBA00023277"/>
    </source>
</evidence>
<dbReference type="SMART" id="SM00642">
    <property type="entry name" value="Aamy"/>
    <property type="match status" value="1"/>
</dbReference>
<comment type="similarity">
    <text evidence="3 11">Belongs to the glycosyl hydrolase 13 family.</text>
</comment>
<dbReference type="Pfam" id="PF00128">
    <property type="entry name" value="Alpha-amylase"/>
    <property type="match status" value="1"/>
</dbReference>
<evidence type="ECO:0000259" key="13">
    <source>
        <dbReference type="SMART" id="SM00632"/>
    </source>
</evidence>
<dbReference type="Pfam" id="PF02806">
    <property type="entry name" value="Alpha-amylase_C"/>
    <property type="match status" value="1"/>
</dbReference>
<evidence type="ECO:0000256" key="10">
    <source>
        <dbReference type="ARBA" id="ARBA00023295"/>
    </source>
</evidence>
<reference evidence="15 16" key="1">
    <citation type="submission" date="2020-07" db="EMBL/GenBank/DDBJ databases">
        <title>Sequencing the genomes of 1000 actinobacteria strains.</title>
        <authorList>
            <person name="Klenk H.-P."/>
        </authorList>
    </citation>
    <scope>NUCLEOTIDE SEQUENCE [LARGE SCALE GENOMIC DNA]</scope>
    <source>
        <strain evidence="15 16">DSM 23987</strain>
    </source>
</reference>
<dbReference type="PRINTS" id="PR00110">
    <property type="entry name" value="ALPHAAMYLASE"/>
</dbReference>
<dbReference type="InterPro" id="IPR006046">
    <property type="entry name" value="Alpha_amylase"/>
</dbReference>
<evidence type="ECO:0000256" key="8">
    <source>
        <dbReference type="ARBA" id="ARBA00022837"/>
    </source>
</evidence>
<dbReference type="SUPFAM" id="SSF51011">
    <property type="entry name" value="Glycosyl hydrolase domain"/>
    <property type="match status" value="1"/>
</dbReference>
<keyword evidence="10 12" id="KW-0326">Glycosidase</keyword>
<evidence type="ECO:0000259" key="14">
    <source>
        <dbReference type="SMART" id="SM00642"/>
    </source>
</evidence>